<feature type="region of interest" description="Disordered" evidence="2">
    <location>
        <begin position="40"/>
        <end position="59"/>
    </location>
</feature>
<keyword evidence="5" id="KW-1185">Reference proteome</keyword>
<evidence type="ECO:0008006" key="6">
    <source>
        <dbReference type="Google" id="ProtNLM"/>
    </source>
</evidence>
<keyword evidence="3" id="KW-0472">Membrane</keyword>
<feature type="compositionally biased region" description="Acidic residues" evidence="2">
    <location>
        <begin position="292"/>
        <end position="305"/>
    </location>
</feature>
<accession>A0ABD3QVW2</accession>
<dbReference type="AlphaFoldDB" id="A0ABD3QVW2"/>
<evidence type="ECO:0000256" key="1">
    <source>
        <dbReference type="SAM" id="Coils"/>
    </source>
</evidence>
<gene>
    <name evidence="4" type="ORF">HJC23_002529</name>
</gene>
<evidence type="ECO:0000313" key="5">
    <source>
        <dbReference type="Proteomes" id="UP001516023"/>
    </source>
</evidence>
<name>A0ABD3QVW2_9STRA</name>
<sequence>MSCSRPFYLMAAVNMVVASIARVVNIAEDQDTEGKVTCVGTNDVTEPMDNKQEQSKDGEMPVAPMTKIKVAVVILTTVAAVSSYFVAFLVTTAMAAPVLNLTTLAVAAGVCVTVTPFVWINEWKLIRYPALRRTINALRHEVTVLNKEINFLNMEVLELEIELERMEEETKELQDITKMQDKNIDELVDLVKENQQILEEMRDYLRQAVLQDIIKLILRSDVDRDGMLNKVEAKTLEFNLKLSLDAYGIVFDTDKFYRAIGLSPSLVNVITIVKRLLPDQTDELSSSNSIGTEDEEDTDSDEDNKDDAYDMFYIPVERESRMLCPDTLRLCNEYFHKMGRRPTLMSLAPTESWRRSLRRLRCDVGLGGCDCDEES</sequence>
<keyword evidence="3" id="KW-0812">Transmembrane</keyword>
<feature type="transmembrane region" description="Helical" evidence="3">
    <location>
        <begin position="6"/>
        <end position="25"/>
    </location>
</feature>
<keyword evidence="3" id="KW-1133">Transmembrane helix</keyword>
<feature type="compositionally biased region" description="Basic and acidic residues" evidence="2">
    <location>
        <begin position="48"/>
        <end position="59"/>
    </location>
</feature>
<organism evidence="4 5">
    <name type="scientific">Cyclotella cryptica</name>
    <dbReference type="NCBI Taxonomy" id="29204"/>
    <lineage>
        <taxon>Eukaryota</taxon>
        <taxon>Sar</taxon>
        <taxon>Stramenopiles</taxon>
        <taxon>Ochrophyta</taxon>
        <taxon>Bacillariophyta</taxon>
        <taxon>Coscinodiscophyceae</taxon>
        <taxon>Thalassiosirophycidae</taxon>
        <taxon>Stephanodiscales</taxon>
        <taxon>Stephanodiscaceae</taxon>
        <taxon>Cyclotella</taxon>
    </lineage>
</organism>
<evidence type="ECO:0000313" key="4">
    <source>
        <dbReference type="EMBL" id="KAL3804490.1"/>
    </source>
</evidence>
<protein>
    <recommendedName>
        <fullName evidence="6">EF-hand domain-containing protein</fullName>
    </recommendedName>
</protein>
<dbReference type="EMBL" id="JABMIG020000007">
    <property type="protein sequence ID" value="KAL3804490.1"/>
    <property type="molecule type" value="Genomic_DNA"/>
</dbReference>
<feature type="coiled-coil region" evidence="1">
    <location>
        <begin position="135"/>
        <end position="207"/>
    </location>
</feature>
<feature type="transmembrane region" description="Helical" evidence="3">
    <location>
        <begin position="70"/>
        <end position="95"/>
    </location>
</feature>
<evidence type="ECO:0000256" key="3">
    <source>
        <dbReference type="SAM" id="Phobius"/>
    </source>
</evidence>
<reference evidence="4 5" key="1">
    <citation type="journal article" date="2020" name="G3 (Bethesda)">
        <title>Improved Reference Genome for Cyclotella cryptica CCMP332, a Model for Cell Wall Morphogenesis, Salinity Adaptation, and Lipid Production in Diatoms (Bacillariophyta).</title>
        <authorList>
            <person name="Roberts W.R."/>
            <person name="Downey K.M."/>
            <person name="Ruck E.C."/>
            <person name="Traller J.C."/>
            <person name="Alverson A.J."/>
        </authorList>
    </citation>
    <scope>NUCLEOTIDE SEQUENCE [LARGE SCALE GENOMIC DNA]</scope>
    <source>
        <strain evidence="4 5">CCMP332</strain>
    </source>
</reference>
<feature type="transmembrane region" description="Helical" evidence="3">
    <location>
        <begin position="101"/>
        <end position="120"/>
    </location>
</feature>
<feature type="region of interest" description="Disordered" evidence="2">
    <location>
        <begin position="282"/>
        <end position="306"/>
    </location>
</feature>
<dbReference type="Proteomes" id="UP001516023">
    <property type="component" value="Unassembled WGS sequence"/>
</dbReference>
<comment type="caution">
    <text evidence="4">The sequence shown here is derived from an EMBL/GenBank/DDBJ whole genome shotgun (WGS) entry which is preliminary data.</text>
</comment>
<evidence type="ECO:0000256" key="2">
    <source>
        <dbReference type="SAM" id="MobiDB-lite"/>
    </source>
</evidence>
<proteinExistence type="predicted"/>
<keyword evidence="1" id="KW-0175">Coiled coil</keyword>